<dbReference type="Proteomes" id="UP000326532">
    <property type="component" value="Unassembled WGS sequence"/>
</dbReference>
<dbReference type="AlphaFoldDB" id="A0A5N6D398"/>
<gene>
    <name evidence="2" type="ORF">BDV34DRAFT_206265</name>
</gene>
<feature type="region of interest" description="Disordered" evidence="1">
    <location>
        <begin position="403"/>
        <end position="437"/>
    </location>
</feature>
<feature type="compositionally biased region" description="Basic residues" evidence="1">
    <location>
        <begin position="243"/>
        <end position="256"/>
    </location>
</feature>
<feature type="region of interest" description="Disordered" evidence="1">
    <location>
        <begin position="753"/>
        <end position="792"/>
    </location>
</feature>
<accession>A0A5N6D398</accession>
<feature type="compositionally biased region" description="Basic residues" evidence="1">
    <location>
        <begin position="15"/>
        <end position="26"/>
    </location>
</feature>
<dbReference type="VEuPathDB" id="FungiDB:BDV34DRAFT_206265"/>
<feature type="compositionally biased region" description="Polar residues" evidence="1">
    <location>
        <begin position="272"/>
        <end position="295"/>
    </location>
</feature>
<name>A0A5N6D398_ASPPA</name>
<feature type="compositionally biased region" description="Low complexity" evidence="1">
    <location>
        <begin position="258"/>
        <end position="271"/>
    </location>
</feature>
<reference evidence="2 3" key="1">
    <citation type="submission" date="2019-04" db="EMBL/GenBank/DDBJ databases">
        <title>Fungal friends and foes A comparative genomics study of 23 Aspergillus species from section Flavi.</title>
        <authorList>
            <consortium name="DOE Joint Genome Institute"/>
            <person name="Kjaerbolling I."/>
            <person name="Vesth T.C."/>
            <person name="Frisvad J.C."/>
            <person name="Nybo J.L."/>
            <person name="Theobald S."/>
            <person name="Kildgaard S."/>
            <person name="Petersen T.I."/>
            <person name="Kuo A."/>
            <person name="Sato A."/>
            <person name="Lyhne E.K."/>
            <person name="Kogle M.E."/>
            <person name="Wiebenga A."/>
            <person name="Kun R.S."/>
            <person name="Lubbers R.J."/>
            <person name="Makela M.R."/>
            <person name="Barry K."/>
            <person name="Chovatia M."/>
            <person name="Clum A."/>
            <person name="Daum C."/>
            <person name="Haridas S."/>
            <person name="He G."/>
            <person name="LaButti K."/>
            <person name="Lipzen A."/>
            <person name="Mondo S."/>
            <person name="Pangilinan J."/>
            <person name="Riley R."/>
            <person name="Salamov A."/>
            <person name="Simmons B.A."/>
            <person name="Magnuson J.K."/>
            <person name="Henrissat B."/>
            <person name="Mortensen U.H."/>
            <person name="Larsen T.O."/>
            <person name="De vries R.P."/>
            <person name="Grigoriev I.V."/>
            <person name="Machida M."/>
            <person name="Baker S.E."/>
            <person name="Andersen M.R."/>
        </authorList>
    </citation>
    <scope>NUCLEOTIDE SEQUENCE [LARGE SCALE GENOMIC DNA]</scope>
    <source>
        <strain evidence="2 3">CBS 117618</strain>
    </source>
</reference>
<feature type="compositionally biased region" description="Basic and acidic residues" evidence="1">
    <location>
        <begin position="565"/>
        <end position="577"/>
    </location>
</feature>
<feature type="region of interest" description="Disordered" evidence="1">
    <location>
        <begin position="107"/>
        <end position="144"/>
    </location>
</feature>
<feature type="compositionally biased region" description="Polar residues" evidence="1">
    <location>
        <begin position="477"/>
        <end position="488"/>
    </location>
</feature>
<sequence>MCPTMSLSTSDHLRRSTSTRSMRRSHQTSVSNEPFDSEIAKQHATVAASLAMRRSKERSSMDSQRSYDRLGGPGSMAVPQRRNRSSGDTENSGTALAATLTVSRPLAVSDSEGNNNSQLSPAALPPIREFGGLDGRNSSLPSSYRRLRKSRSMFAGGQRHSRMSYGAPSRLYDYVALDKAQVPEVQNSGGALRRSLSFLRGSHQSGNAIQHMKSHDAAIQLARSQFLQSSVDNTDQCREHSIRRPKQEHKPFRKSFRSNSGDSASAMDAASTQPSMDSSRHPISQGRTRSLSSSIKRGIKKVLGLSKPVAENSQAQVPLIDQTQSKVLSTASKDDDHSARNDRNSVCVDRLTSSHRCQTVRSIHSSESLATSRSRVTSWADSTVANTIVTRKTGEQSHLSIIDEQGHSGPNISLLTPSNSPRQEFSSSSEPTIQEHSIDSQRLYAALMRRIGQNNAQDTEEEIVLGKVREHRAIPTRASSLYPRSSRQTIRRAASNESFTTPRSYATAPGGTVTPQKRLRMLGSQSALEDDTRSINTAESPTLDTPDSPSIYSRTTSGNSPTTENRSDERRSSRSSDEPGVATIFESQRSAYRSPKRTPDLLESHTQPRPSADWQQWMQSQMARFENLTPTKEHYKEDAQICNDAANMPRRLLSRELGGGNGTLASRQENSDYDRLFASGEPMTACKIGAGSNFSRPFSRSPSVRTIVTASREHGLDTFSIPTSVSPIGGGSSFTVGRIRARLDQQASLPMQSRPINRPWMPESPTPKREARELSQRSTLSRKYGRSSAKWSQAQDIEPVPFRLSRHRDSTRFTNENIRAGSRHVDGSERYPLSQGTYSPMSSKRMVELFLNSRRRQMGMEISDDSASDGAFL</sequence>
<evidence type="ECO:0000313" key="3">
    <source>
        <dbReference type="Proteomes" id="UP000326532"/>
    </source>
</evidence>
<feature type="compositionally biased region" description="Polar residues" evidence="1">
    <location>
        <begin position="495"/>
        <end position="504"/>
    </location>
</feature>
<feature type="compositionally biased region" description="Polar residues" evidence="1">
    <location>
        <begin position="1"/>
        <end position="10"/>
    </location>
</feature>
<evidence type="ECO:0000256" key="1">
    <source>
        <dbReference type="SAM" id="MobiDB-lite"/>
    </source>
</evidence>
<feature type="compositionally biased region" description="Polar residues" evidence="1">
    <location>
        <begin position="111"/>
        <end position="120"/>
    </location>
</feature>
<feature type="compositionally biased region" description="Basic and acidic residues" evidence="1">
    <location>
        <begin position="57"/>
        <end position="68"/>
    </location>
</feature>
<organism evidence="2 3">
    <name type="scientific">Aspergillus parasiticus</name>
    <dbReference type="NCBI Taxonomy" id="5067"/>
    <lineage>
        <taxon>Eukaryota</taxon>
        <taxon>Fungi</taxon>
        <taxon>Dikarya</taxon>
        <taxon>Ascomycota</taxon>
        <taxon>Pezizomycotina</taxon>
        <taxon>Eurotiomycetes</taxon>
        <taxon>Eurotiomycetidae</taxon>
        <taxon>Eurotiales</taxon>
        <taxon>Aspergillaceae</taxon>
        <taxon>Aspergillus</taxon>
        <taxon>Aspergillus subgen. Circumdati</taxon>
    </lineage>
</organism>
<feature type="region of interest" description="Disordered" evidence="1">
    <location>
        <begin position="1"/>
        <end position="93"/>
    </location>
</feature>
<feature type="compositionally biased region" description="Polar residues" evidence="1">
    <location>
        <begin position="534"/>
        <end position="564"/>
    </location>
</feature>
<feature type="compositionally biased region" description="Polar residues" evidence="1">
    <location>
        <begin position="408"/>
        <end position="435"/>
    </location>
</feature>
<feature type="region of interest" description="Disordered" evidence="1">
    <location>
        <begin position="476"/>
        <end position="612"/>
    </location>
</feature>
<feature type="region of interest" description="Disordered" evidence="1">
    <location>
        <begin position="230"/>
        <end position="295"/>
    </location>
</feature>
<feature type="compositionally biased region" description="Basic and acidic residues" evidence="1">
    <location>
        <begin position="766"/>
        <end position="775"/>
    </location>
</feature>
<dbReference type="EMBL" id="ML735065">
    <property type="protein sequence ID" value="KAB8199724.1"/>
    <property type="molecule type" value="Genomic_DNA"/>
</dbReference>
<evidence type="ECO:0000313" key="2">
    <source>
        <dbReference type="EMBL" id="KAB8199724.1"/>
    </source>
</evidence>
<keyword evidence="3" id="KW-1185">Reference proteome</keyword>
<dbReference type="OMA" id="SADWQQW"/>
<proteinExistence type="predicted"/>
<protein>
    <submittedName>
        <fullName evidence="2">Uncharacterized protein</fullName>
    </submittedName>
</protein>